<keyword evidence="1" id="KW-0732">Signal</keyword>
<evidence type="ECO:0000256" key="1">
    <source>
        <dbReference type="SAM" id="SignalP"/>
    </source>
</evidence>
<accession>A0ABR4ZS15</accession>
<dbReference type="PANTHER" id="PTHR10900">
    <property type="entry name" value="PERIOSTIN-RELATED"/>
    <property type="match status" value="1"/>
</dbReference>
<feature type="domain" description="FAS1" evidence="2">
    <location>
        <begin position="39"/>
        <end position="183"/>
    </location>
</feature>
<sequence>MTTAALALTLTFGMATQSCAPMTMQEKTVMVGGAPMYATKNIIENAVNSKDHTTLVAAVKAAGLVETLQGDGPFTVFAPTDAAFEKLPAGTVNMLVMPENKEMLTKILTYHVVPGRISAKDLSMWITKNGGKYMAKTVQGEELSFWMKNNMMYVSDAKGNSAKITIADVNQSNGVIHVIDTVLMP</sequence>
<dbReference type="InterPro" id="IPR050904">
    <property type="entry name" value="Adhesion/Biosynth-related"/>
</dbReference>
<dbReference type="PANTHER" id="PTHR10900:SF77">
    <property type="entry name" value="FI19380P1"/>
    <property type="match status" value="1"/>
</dbReference>
<dbReference type="Pfam" id="PF02469">
    <property type="entry name" value="Fasciclin"/>
    <property type="match status" value="1"/>
</dbReference>
<comment type="caution">
    <text evidence="3">The sequence shown here is derived from an EMBL/GenBank/DDBJ whole genome shotgun (WGS) entry which is preliminary data.</text>
</comment>
<dbReference type="InterPro" id="IPR000782">
    <property type="entry name" value="FAS1_domain"/>
</dbReference>
<dbReference type="EMBL" id="JSYK01000003">
    <property type="protein sequence ID" value="KIA83931.1"/>
    <property type="molecule type" value="Genomic_DNA"/>
</dbReference>
<dbReference type="SUPFAM" id="SSF82153">
    <property type="entry name" value="FAS1 domain"/>
    <property type="match status" value="1"/>
</dbReference>
<gene>
    <name evidence="3" type="ORF">OA84_09380</name>
</gene>
<dbReference type="Gene3D" id="2.30.180.10">
    <property type="entry name" value="FAS1 domain"/>
    <property type="match status" value="1"/>
</dbReference>
<protein>
    <submittedName>
        <fullName evidence="3">Fasciclin</fullName>
    </submittedName>
</protein>
<dbReference type="SMART" id="SM00554">
    <property type="entry name" value="FAS1"/>
    <property type="match status" value="1"/>
</dbReference>
<feature type="signal peptide" evidence="1">
    <location>
        <begin position="1"/>
        <end position="20"/>
    </location>
</feature>
<feature type="chain" id="PRO_5046146282" evidence="1">
    <location>
        <begin position="21"/>
        <end position="185"/>
    </location>
</feature>
<keyword evidence="4" id="KW-1185">Reference proteome</keyword>
<reference evidence="3 4" key="1">
    <citation type="submission" date="2014-10" db="EMBL/GenBank/DDBJ databases">
        <title>Kaistella solincola genome.</title>
        <authorList>
            <person name="Newman J.D."/>
        </authorList>
    </citation>
    <scope>NUCLEOTIDE SEQUENCE [LARGE SCALE GENOMIC DNA]</scope>
    <source>
        <strain evidence="3 4">DSM 22468</strain>
    </source>
</reference>
<evidence type="ECO:0000313" key="3">
    <source>
        <dbReference type="EMBL" id="KIA83931.1"/>
    </source>
</evidence>
<dbReference type="InterPro" id="IPR036378">
    <property type="entry name" value="FAS1_dom_sf"/>
</dbReference>
<evidence type="ECO:0000313" key="4">
    <source>
        <dbReference type="Proteomes" id="UP000031275"/>
    </source>
</evidence>
<evidence type="ECO:0000259" key="2">
    <source>
        <dbReference type="PROSITE" id="PS50213"/>
    </source>
</evidence>
<proteinExistence type="predicted"/>
<name>A0ABR4ZS15_9FLAO</name>
<dbReference type="Proteomes" id="UP000031275">
    <property type="component" value="Unassembled WGS sequence"/>
</dbReference>
<organism evidence="3 4">
    <name type="scientific">Kaistella solincola</name>
    <dbReference type="NCBI Taxonomy" id="510955"/>
    <lineage>
        <taxon>Bacteria</taxon>
        <taxon>Pseudomonadati</taxon>
        <taxon>Bacteroidota</taxon>
        <taxon>Flavobacteriia</taxon>
        <taxon>Flavobacteriales</taxon>
        <taxon>Weeksellaceae</taxon>
        <taxon>Chryseobacterium group</taxon>
        <taxon>Kaistella</taxon>
    </lineage>
</organism>
<dbReference type="PROSITE" id="PS50213">
    <property type="entry name" value="FAS1"/>
    <property type="match status" value="1"/>
</dbReference>